<evidence type="ECO:0000313" key="2">
    <source>
        <dbReference type="Proteomes" id="UP001057452"/>
    </source>
</evidence>
<name>A0ACB9WBE1_CHAAC</name>
<organism evidence="1 2">
    <name type="scientific">Chaenocephalus aceratus</name>
    <name type="common">Blackfin icefish</name>
    <name type="synonym">Chaenichthys aceratus</name>
    <dbReference type="NCBI Taxonomy" id="36190"/>
    <lineage>
        <taxon>Eukaryota</taxon>
        <taxon>Metazoa</taxon>
        <taxon>Chordata</taxon>
        <taxon>Craniata</taxon>
        <taxon>Vertebrata</taxon>
        <taxon>Euteleostomi</taxon>
        <taxon>Actinopterygii</taxon>
        <taxon>Neopterygii</taxon>
        <taxon>Teleostei</taxon>
        <taxon>Neoteleostei</taxon>
        <taxon>Acanthomorphata</taxon>
        <taxon>Eupercaria</taxon>
        <taxon>Perciformes</taxon>
        <taxon>Notothenioidei</taxon>
        <taxon>Channichthyidae</taxon>
        <taxon>Chaenocephalus</taxon>
    </lineage>
</organism>
<dbReference type="Proteomes" id="UP001057452">
    <property type="component" value="Chromosome 16"/>
</dbReference>
<keyword evidence="2" id="KW-1185">Reference proteome</keyword>
<gene>
    <name evidence="1" type="ORF">KUCAC02_013619</name>
</gene>
<proteinExistence type="predicted"/>
<reference evidence="1" key="1">
    <citation type="submission" date="2022-05" db="EMBL/GenBank/DDBJ databases">
        <title>Chromosome-level genome of Chaenocephalus aceratus.</title>
        <authorList>
            <person name="Park H."/>
        </authorList>
    </citation>
    <scope>NUCLEOTIDE SEQUENCE</scope>
    <source>
        <strain evidence="1">KU_202001</strain>
    </source>
</reference>
<sequence length="410" mass="46674">MDAEVREGQLITINCIVESFPPSQLTLTMTPTSTPQPSERHFSEAANDWPPNTLQHKCNVTSAHTGDYVCTATNSQGSTKSEKRTLVVKYAPKHTKILRAEDGTRSVALSCSSHSYPPVIQYLWYKENTGEKDVKVHDRQNYTVYSDQPGVYYCTAKNKINQIQSSEKIHLFDRSWMKVLFIFFFLITLILSLTIVFVYRKKKKTSIQQGSTNTLPCIGFLGWRMGPRVRNRINEPSMTEPFRSRDDLLPEQPRRPKAQRCQPSPDCAPASNINSVYSFLNLPSEKQSESAQGPSAQRPIRQQGGHTQDDSLNYASLHFGNKQQNKQAEEEVYAIVKQDKKNEKRLQDYENVSTAHSAISPNPLNDDTDTSEDELEINYSQVNFKAKTQRAARDLINSEEEETQYSHVKI</sequence>
<dbReference type="EMBL" id="CM043800">
    <property type="protein sequence ID" value="KAI4810682.1"/>
    <property type="molecule type" value="Genomic_DNA"/>
</dbReference>
<protein>
    <submittedName>
        <fullName evidence="1">Uncharacterized protein</fullName>
    </submittedName>
</protein>
<evidence type="ECO:0000313" key="1">
    <source>
        <dbReference type="EMBL" id="KAI4810682.1"/>
    </source>
</evidence>
<accession>A0ACB9WBE1</accession>
<comment type="caution">
    <text evidence="1">The sequence shown here is derived from an EMBL/GenBank/DDBJ whole genome shotgun (WGS) entry which is preliminary data.</text>
</comment>